<dbReference type="EMBL" id="CAXAQS010000476">
    <property type="protein sequence ID" value="CAK9251744.1"/>
    <property type="molecule type" value="Genomic_DNA"/>
</dbReference>
<dbReference type="Gene3D" id="2.60.120.820">
    <property type="entry name" value="PHR domain"/>
    <property type="match status" value="2"/>
</dbReference>
<evidence type="ECO:0000313" key="4">
    <source>
        <dbReference type="EMBL" id="CAK9251744.1"/>
    </source>
</evidence>
<protein>
    <recommendedName>
        <fullName evidence="3">PHR domain-containing protein</fullName>
    </recommendedName>
</protein>
<dbReference type="Pfam" id="PF08005">
    <property type="entry name" value="PHR"/>
    <property type="match status" value="2"/>
</dbReference>
<gene>
    <name evidence="4" type="ORF">CSSPJE1EN1_LOCUS27122</name>
</gene>
<sequence length="553" mass="59570">MSCGCGAGDAGCADCGCCRACEAIPKETFATNDDNEASMLPLNRMAYNAAQQLNYCDPLNADMHRFATAFAMVDGGIIPAAIAANDLRNKEHDYEELPAVIRGSIRGDVPVSRLNPRIERRRIGIDVLGRRLRHASKAYRNLVGGAANGRAIPVDGIGENGASNVELIDKIVSNVINIDIDQGSDGETSKLTPIPPTKLSIPSRIIQIACGLHHSVLLTSSGDVLTFGSNQFGQLGHNDFAIREVPTKVLINATIVQIAAGSNHTVLLSSTGQVFTFGSNQKGQLGRAPSAIDFAWNAIPAIIPNIGQQYGRKATFISASGDHTFIKFDESLINPLSLSSARVIANRRCWGFSSHSIEAIRFMADNDILLGGFGLFGGRGEYTAKLKLFDIGMDGGEQEGDGEILAETEEIPFECAARQKYPILFDEPIPIQANRWYVAWARISGPSSDCGSSGQSVVNTEDQVTGIGFDNQVLSGHQLHVTPSRFSRISQNRTWNTGNGSPDAICFSVDRPGISIAGVTVYGGIGNEWHYELELLDYIGATDERLKNMLRLN</sequence>
<accession>A0ABP0VBI3</accession>
<comment type="caution">
    <text evidence="4">The sequence shown here is derived from an EMBL/GenBank/DDBJ whole genome shotgun (WGS) entry which is preliminary data.</text>
</comment>
<evidence type="ECO:0000256" key="2">
    <source>
        <dbReference type="PROSITE-ProRule" id="PRU00235"/>
    </source>
</evidence>
<name>A0ABP0VBI3_9BRYO</name>
<feature type="domain" description="PHR" evidence="3">
    <location>
        <begin position="348"/>
        <end position="465"/>
    </location>
</feature>
<organism evidence="4 5">
    <name type="scientific">Sphagnum jensenii</name>
    <dbReference type="NCBI Taxonomy" id="128206"/>
    <lineage>
        <taxon>Eukaryota</taxon>
        <taxon>Viridiplantae</taxon>
        <taxon>Streptophyta</taxon>
        <taxon>Embryophyta</taxon>
        <taxon>Bryophyta</taxon>
        <taxon>Sphagnophytina</taxon>
        <taxon>Sphagnopsida</taxon>
        <taxon>Sphagnales</taxon>
        <taxon>Sphagnaceae</taxon>
        <taxon>Sphagnum</taxon>
    </lineage>
</organism>
<proteinExistence type="predicted"/>
<dbReference type="PANTHER" id="PTHR45943">
    <property type="entry name" value="E3 UBIQUITIN-PROTEIN LIGASE MYCBP2"/>
    <property type="match status" value="1"/>
</dbReference>
<dbReference type="PROSITE" id="PS00626">
    <property type="entry name" value="RCC1_2"/>
    <property type="match status" value="2"/>
</dbReference>
<dbReference type="Proteomes" id="UP001497444">
    <property type="component" value="Unassembled WGS sequence"/>
</dbReference>
<feature type="domain" description="PHR" evidence="3">
    <location>
        <begin position="484"/>
        <end position="535"/>
    </location>
</feature>
<keyword evidence="5" id="KW-1185">Reference proteome</keyword>
<dbReference type="Gene3D" id="2.130.10.30">
    <property type="entry name" value="Regulator of chromosome condensation 1/beta-lactamase-inhibitor protein II"/>
    <property type="match status" value="1"/>
</dbReference>
<dbReference type="PRINTS" id="PR00633">
    <property type="entry name" value="RCCNDNSATION"/>
</dbReference>
<evidence type="ECO:0000313" key="5">
    <source>
        <dbReference type="Proteomes" id="UP001497444"/>
    </source>
</evidence>
<dbReference type="InterPro" id="IPR009091">
    <property type="entry name" value="RCC1/BLIP-II"/>
</dbReference>
<evidence type="ECO:0000256" key="1">
    <source>
        <dbReference type="ARBA" id="ARBA00022786"/>
    </source>
</evidence>
<dbReference type="SUPFAM" id="SSF50985">
    <property type="entry name" value="RCC1/BLIP-II"/>
    <property type="match status" value="1"/>
</dbReference>
<feature type="repeat" description="RCC1" evidence="2">
    <location>
        <begin position="222"/>
        <end position="271"/>
    </location>
</feature>
<dbReference type="InterPro" id="IPR038648">
    <property type="entry name" value="PHR_sf"/>
</dbReference>
<evidence type="ECO:0000259" key="3">
    <source>
        <dbReference type="Pfam" id="PF08005"/>
    </source>
</evidence>
<dbReference type="Pfam" id="PF00415">
    <property type="entry name" value="RCC1"/>
    <property type="match status" value="2"/>
</dbReference>
<dbReference type="InterPro" id="IPR000408">
    <property type="entry name" value="Reg_chr_condens"/>
</dbReference>
<dbReference type="PANTHER" id="PTHR45943:SF1">
    <property type="entry name" value="E3 UBIQUITIN-PROTEIN LIGASE MYCBP2"/>
    <property type="match status" value="1"/>
</dbReference>
<keyword evidence="1" id="KW-0833">Ubl conjugation pathway</keyword>
<reference evidence="4" key="1">
    <citation type="submission" date="2024-02" db="EMBL/GenBank/DDBJ databases">
        <authorList>
            <consortium name="ELIXIR-Norway"/>
            <consortium name="Elixir Norway"/>
        </authorList>
    </citation>
    <scope>NUCLEOTIDE SEQUENCE</scope>
</reference>
<dbReference type="PROSITE" id="PS50012">
    <property type="entry name" value="RCC1_3"/>
    <property type="match status" value="2"/>
</dbReference>
<dbReference type="InterPro" id="IPR012983">
    <property type="entry name" value="PHR"/>
</dbReference>
<feature type="repeat" description="RCC1" evidence="2">
    <location>
        <begin position="272"/>
        <end position="330"/>
    </location>
</feature>